<organism evidence="2 3">
    <name type="scientific">Echria macrotheca</name>
    <dbReference type="NCBI Taxonomy" id="438768"/>
    <lineage>
        <taxon>Eukaryota</taxon>
        <taxon>Fungi</taxon>
        <taxon>Dikarya</taxon>
        <taxon>Ascomycota</taxon>
        <taxon>Pezizomycotina</taxon>
        <taxon>Sordariomycetes</taxon>
        <taxon>Sordariomycetidae</taxon>
        <taxon>Sordariales</taxon>
        <taxon>Schizotheciaceae</taxon>
        <taxon>Echria</taxon>
    </lineage>
</organism>
<accession>A0AAJ0B836</accession>
<feature type="region of interest" description="Disordered" evidence="1">
    <location>
        <begin position="166"/>
        <end position="208"/>
    </location>
</feature>
<protein>
    <submittedName>
        <fullName evidence="2">Uncharacterized protein</fullName>
    </submittedName>
</protein>
<evidence type="ECO:0000313" key="3">
    <source>
        <dbReference type="Proteomes" id="UP001239445"/>
    </source>
</evidence>
<name>A0AAJ0B836_9PEZI</name>
<evidence type="ECO:0000313" key="2">
    <source>
        <dbReference type="EMBL" id="KAK1753429.1"/>
    </source>
</evidence>
<dbReference type="Proteomes" id="UP001239445">
    <property type="component" value="Unassembled WGS sequence"/>
</dbReference>
<keyword evidence="3" id="KW-1185">Reference proteome</keyword>
<evidence type="ECO:0000256" key="1">
    <source>
        <dbReference type="SAM" id="MobiDB-lite"/>
    </source>
</evidence>
<sequence length="208" mass="22311">MCFEALAVLGPIAASRGEGGRSRNGGRKVEAGSDHWLLDAKSNRRSLGLPSREILRRLHVDAHLAGFAIPQARKAPSTSNAAACEIQSRERARDWAPCRVGACRFLVMVWTAESSSCLPSFWQDPASAEQSRVIWSMVSGAIENPPPRSSARKSLHSPRKIGLRGVVAGSPAIHSDRLPQPIDGGAGMRLADAQPPQPLGNRLRSPTS</sequence>
<dbReference type="AlphaFoldDB" id="A0AAJ0B836"/>
<dbReference type="EMBL" id="MU839837">
    <property type="protein sequence ID" value="KAK1753429.1"/>
    <property type="molecule type" value="Genomic_DNA"/>
</dbReference>
<reference evidence="2" key="1">
    <citation type="submission" date="2023-06" db="EMBL/GenBank/DDBJ databases">
        <title>Genome-scale phylogeny and comparative genomics of the fungal order Sordariales.</title>
        <authorList>
            <consortium name="Lawrence Berkeley National Laboratory"/>
            <person name="Hensen N."/>
            <person name="Bonometti L."/>
            <person name="Westerberg I."/>
            <person name="Brannstrom I.O."/>
            <person name="Guillou S."/>
            <person name="Cros-Aarteil S."/>
            <person name="Calhoun S."/>
            <person name="Haridas S."/>
            <person name="Kuo A."/>
            <person name="Mondo S."/>
            <person name="Pangilinan J."/>
            <person name="Riley R."/>
            <person name="Labutti K."/>
            <person name="Andreopoulos B."/>
            <person name="Lipzen A."/>
            <person name="Chen C."/>
            <person name="Yanf M."/>
            <person name="Daum C."/>
            <person name="Ng V."/>
            <person name="Clum A."/>
            <person name="Steindorff A."/>
            <person name="Ohm R."/>
            <person name="Martin F."/>
            <person name="Silar P."/>
            <person name="Natvig D."/>
            <person name="Lalanne C."/>
            <person name="Gautier V."/>
            <person name="Ament-Velasquez S.L."/>
            <person name="Kruys A."/>
            <person name="Hutchinson M.I."/>
            <person name="Powell A.J."/>
            <person name="Barry K."/>
            <person name="Miller A.N."/>
            <person name="Grigoriev I.V."/>
            <person name="Debuchy R."/>
            <person name="Gladieux P."/>
            <person name="Thoren M.H."/>
            <person name="Johannesson H."/>
        </authorList>
    </citation>
    <scope>NUCLEOTIDE SEQUENCE</scope>
    <source>
        <strain evidence="2">PSN4</strain>
    </source>
</reference>
<proteinExistence type="predicted"/>
<comment type="caution">
    <text evidence="2">The sequence shown here is derived from an EMBL/GenBank/DDBJ whole genome shotgun (WGS) entry which is preliminary data.</text>
</comment>
<gene>
    <name evidence="2" type="ORF">QBC47DRAFT_430107</name>
</gene>